<dbReference type="GO" id="GO:0003723">
    <property type="term" value="F:RNA binding"/>
    <property type="evidence" value="ECO:0007669"/>
    <property type="project" value="UniProtKB-KW"/>
</dbReference>
<dbReference type="GO" id="GO:0071028">
    <property type="term" value="P:nuclear mRNA surveillance"/>
    <property type="evidence" value="ECO:0007669"/>
    <property type="project" value="TreeGrafter"/>
</dbReference>
<dbReference type="PANTHER" id="PTHR11953">
    <property type="entry name" value="EXOSOME COMPLEX COMPONENT"/>
    <property type="match status" value="1"/>
</dbReference>
<evidence type="ECO:0000256" key="5">
    <source>
        <dbReference type="ARBA" id="ARBA00022552"/>
    </source>
</evidence>
<evidence type="ECO:0000256" key="1">
    <source>
        <dbReference type="ARBA" id="ARBA00004123"/>
    </source>
</evidence>
<dbReference type="CDD" id="cd11371">
    <property type="entry name" value="RNase_PH_MTR3"/>
    <property type="match status" value="1"/>
</dbReference>
<keyword evidence="11" id="KW-1185">Reference proteome</keyword>
<dbReference type="EMBL" id="CAJNOC010000090">
    <property type="protein sequence ID" value="CAF0714057.1"/>
    <property type="molecule type" value="Genomic_DNA"/>
</dbReference>
<dbReference type="AlphaFoldDB" id="A0A813M372"/>
<dbReference type="GO" id="GO:0000176">
    <property type="term" value="C:nuclear exosome (RNase complex)"/>
    <property type="evidence" value="ECO:0007669"/>
    <property type="project" value="TreeGrafter"/>
</dbReference>
<comment type="subcellular location">
    <subcellularLocation>
        <location evidence="2">Cytoplasm</location>
    </subcellularLocation>
    <subcellularLocation>
        <location evidence="1">Nucleus</location>
    </subcellularLocation>
</comment>
<gene>
    <name evidence="10" type="ORF">OXX778_LOCUS1420</name>
</gene>
<evidence type="ECO:0000259" key="9">
    <source>
        <dbReference type="Pfam" id="PF01138"/>
    </source>
</evidence>
<evidence type="ECO:0000313" key="11">
    <source>
        <dbReference type="Proteomes" id="UP000663879"/>
    </source>
</evidence>
<dbReference type="InterPro" id="IPR027408">
    <property type="entry name" value="PNPase/RNase_PH_dom_sf"/>
</dbReference>
<dbReference type="GO" id="GO:0016075">
    <property type="term" value="P:rRNA catabolic process"/>
    <property type="evidence" value="ECO:0007669"/>
    <property type="project" value="TreeGrafter"/>
</dbReference>
<keyword evidence="6" id="KW-0271">Exosome</keyword>
<evidence type="ECO:0000256" key="2">
    <source>
        <dbReference type="ARBA" id="ARBA00004496"/>
    </source>
</evidence>
<evidence type="ECO:0000313" key="10">
    <source>
        <dbReference type="EMBL" id="CAF0714057.1"/>
    </source>
</evidence>
<evidence type="ECO:0000256" key="3">
    <source>
        <dbReference type="ARBA" id="ARBA00006678"/>
    </source>
</evidence>
<dbReference type="GO" id="GO:0034475">
    <property type="term" value="P:U4 snRNA 3'-end processing"/>
    <property type="evidence" value="ECO:0007669"/>
    <property type="project" value="TreeGrafter"/>
</dbReference>
<keyword evidence="8" id="KW-0539">Nucleus</keyword>
<evidence type="ECO:0000256" key="4">
    <source>
        <dbReference type="ARBA" id="ARBA00022490"/>
    </source>
</evidence>
<dbReference type="Gene3D" id="3.30.230.70">
    <property type="entry name" value="GHMP Kinase, N-terminal domain"/>
    <property type="match status" value="1"/>
</dbReference>
<organism evidence="10 11">
    <name type="scientific">Brachionus calyciflorus</name>
    <dbReference type="NCBI Taxonomy" id="104777"/>
    <lineage>
        <taxon>Eukaryota</taxon>
        <taxon>Metazoa</taxon>
        <taxon>Spiralia</taxon>
        <taxon>Gnathifera</taxon>
        <taxon>Rotifera</taxon>
        <taxon>Eurotatoria</taxon>
        <taxon>Monogononta</taxon>
        <taxon>Pseudotrocha</taxon>
        <taxon>Ploima</taxon>
        <taxon>Brachionidae</taxon>
        <taxon>Brachionus</taxon>
    </lineage>
</organism>
<evidence type="ECO:0000256" key="7">
    <source>
        <dbReference type="ARBA" id="ARBA00022884"/>
    </source>
</evidence>
<reference evidence="10" key="1">
    <citation type="submission" date="2021-02" db="EMBL/GenBank/DDBJ databases">
        <authorList>
            <person name="Nowell W R."/>
        </authorList>
    </citation>
    <scope>NUCLEOTIDE SEQUENCE</scope>
    <source>
        <strain evidence="10">Ploen Becks lab</strain>
    </source>
</reference>
<dbReference type="GO" id="GO:0071051">
    <property type="term" value="P:poly(A)-dependent snoRNA 3'-end processing"/>
    <property type="evidence" value="ECO:0007669"/>
    <property type="project" value="TreeGrafter"/>
</dbReference>
<keyword evidence="7" id="KW-0694">RNA-binding</keyword>
<dbReference type="InterPro" id="IPR050080">
    <property type="entry name" value="RNase_PH"/>
</dbReference>
<comment type="similarity">
    <text evidence="3">Belongs to the RNase PH family.</text>
</comment>
<dbReference type="SUPFAM" id="SSF55666">
    <property type="entry name" value="Ribonuclease PH domain 2-like"/>
    <property type="match status" value="1"/>
</dbReference>
<sequence length="276" mass="31279">MNRTAQSVPDETWDPLVFLEPNSLLEIVNQRKQNLDQDTEHMDTDSTNSKQPIFLKTDCVNEASGSSYIEIGNAKVLCSVYGPREIPRRDDYDFKVANLNCEFRFASFSCFMQRRGTLSQRDQSLDEKNLSSAIEEALKPSILLHKYPKSQIDLYILCIQNDIDSRNIVCASIIAASMALANASIELYDLVSSYTYTPVNLTVSYMPQLNQVTSIHFSNEANGACLSTDLFKSHIKESIENCKKVYSFMKHILLNSDFYSLLKNGLDHDIKKVDIS</sequence>
<dbReference type="GO" id="GO:0006364">
    <property type="term" value="P:rRNA processing"/>
    <property type="evidence" value="ECO:0007669"/>
    <property type="project" value="UniProtKB-KW"/>
</dbReference>
<dbReference type="GO" id="GO:0000177">
    <property type="term" value="C:cytoplasmic exosome (RNase complex)"/>
    <property type="evidence" value="ECO:0007669"/>
    <property type="project" value="TreeGrafter"/>
</dbReference>
<name>A0A813M372_9BILA</name>
<evidence type="ECO:0000256" key="6">
    <source>
        <dbReference type="ARBA" id="ARBA00022835"/>
    </source>
</evidence>
<dbReference type="SUPFAM" id="SSF54211">
    <property type="entry name" value="Ribosomal protein S5 domain 2-like"/>
    <property type="match status" value="1"/>
</dbReference>
<accession>A0A813M372</accession>
<dbReference type="GO" id="GO:0005730">
    <property type="term" value="C:nucleolus"/>
    <property type="evidence" value="ECO:0007669"/>
    <property type="project" value="TreeGrafter"/>
</dbReference>
<dbReference type="InterPro" id="IPR001247">
    <property type="entry name" value="ExoRNase_PH_dom1"/>
</dbReference>
<evidence type="ECO:0000256" key="8">
    <source>
        <dbReference type="ARBA" id="ARBA00023242"/>
    </source>
</evidence>
<feature type="domain" description="Exoribonuclease phosphorolytic" evidence="9">
    <location>
        <begin position="51"/>
        <end position="186"/>
    </location>
</feature>
<comment type="caution">
    <text evidence="10">The sequence shown here is derived from an EMBL/GenBank/DDBJ whole genome shotgun (WGS) entry which is preliminary data.</text>
</comment>
<dbReference type="Proteomes" id="UP000663879">
    <property type="component" value="Unassembled WGS sequence"/>
</dbReference>
<dbReference type="PANTHER" id="PTHR11953:SF2">
    <property type="entry name" value="EXOSOME COMPLEX COMPONENT MTR3"/>
    <property type="match status" value="1"/>
</dbReference>
<dbReference type="InterPro" id="IPR020568">
    <property type="entry name" value="Ribosomal_Su5_D2-typ_SF"/>
</dbReference>
<keyword evidence="4" id="KW-0963">Cytoplasm</keyword>
<proteinExistence type="inferred from homology"/>
<dbReference type="OrthoDB" id="2504340at2759"/>
<protein>
    <recommendedName>
        <fullName evidence="9">Exoribonuclease phosphorolytic domain-containing protein</fullName>
    </recommendedName>
</protein>
<dbReference type="InterPro" id="IPR036345">
    <property type="entry name" value="ExoRNase_PH_dom2_sf"/>
</dbReference>
<dbReference type="Pfam" id="PF01138">
    <property type="entry name" value="RNase_PH"/>
    <property type="match status" value="1"/>
</dbReference>
<keyword evidence="5" id="KW-0698">rRNA processing</keyword>